<keyword evidence="2" id="KW-1185">Reference proteome</keyword>
<reference evidence="2" key="1">
    <citation type="journal article" date="2023" name="Nat. Plants">
        <title>Single-cell RNA sequencing provides a high-resolution roadmap for understanding the multicellular compartmentation of specialized metabolism.</title>
        <authorList>
            <person name="Sun S."/>
            <person name="Shen X."/>
            <person name="Li Y."/>
            <person name="Li Y."/>
            <person name="Wang S."/>
            <person name="Li R."/>
            <person name="Zhang H."/>
            <person name="Shen G."/>
            <person name="Guo B."/>
            <person name="Wei J."/>
            <person name="Xu J."/>
            <person name="St-Pierre B."/>
            <person name="Chen S."/>
            <person name="Sun C."/>
        </authorList>
    </citation>
    <scope>NUCLEOTIDE SEQUENCE [LARGE SCALE GENOMIC DNA]</scope>
</reference>
<organism evidence="1 2">
    <name type="scientific">Catharanthus roseus</name>
    <name type="common">Madagascar periwinkle</name>
    <name type="synonym">Vinca rosea</name>
    <dbReference type="NCBI Taxonomy" id="4058"/>
    <lineage>
        <taxon>Eukaryota</taxon>
        <taxon>Viridiplantae</taxon>
        <taxon>Streptophyta</taxon>
        <taxon>Embryophyta</taxon>
        <taxon>Tracheophyta</taxon>
        <taxon>Spermatophyta</taxon>
        <taxon>Magnoliopsida</taxon>
        <taxon>eudicotyledons</taxon>
        <taxon>Gunneridae</taxon>
        <taxon>Pentapetalae</taxon>
        <taxon>asterids</taxon>
        <taxon>lamiids</taxon>
        <taxon>Gentianales</taxon>
        <taxon>Apocynaceae</taxon>
        <taxon>Rauvolfioideae</taxon>
        <taxon>Vinceae</taxon>
        <taxon>Catharanthinae</taxon>
        <taxon>Catharanthus</taxon>
    </lineage>
</organism>
<evidence type="ECO:0000313" key="2">
    <source>
        <dbReference type="Proteomes" id="UP001060085"/>
    </source>
</evidence>
<name>A0ACC0C160_CATRO</name>
<accession>A0ACC0C160</accession>
<dbReference type="EMBL" id="CM044702">
    <property type="protein sequence ID" value="KAI5678528.1"/>
    <property type="molecule type" value="Genomic_DNA"/>
</dbReference>
<protein>
    <submittedName>
        <fullName evidence="1">Uncharacterized protein</fullName>
    </submittedName>
</protein>
<evidence type="ECO:0000313" key="1">
    <source>
        <dbReference type="EMBL" id="KAI5678528.1"/>
    </source>
</evidence>
<gene>
    <name evidence="1" type="ORF">M9H77_09478</name>
</gene>
<proteinExistence type="predicted"/>
<comment type="caution">
    <text evidence="1">The sequence shown here is derived from an EMBL/GenBank/DDBJ whole genome shotgun (WGS) entry which is preliminary data.</text>
</comment>
<sequence>MAYVPYRMARGSVMYSMISTQPDIAFSISLLSDKDGRKSTSSYFFTLVGNCLSWKSQLQPVVTLSTTEPEYIAATEAIKETIWLQGRVRRFSLLLGAVRSWFFCCVTGSSYTATTAFGLAVHLEPAAKEKEEEEENLSSV</sequence>
<dbReference type="Proteomes" id="UP001060085">
    <property type="component" value="Linkage Group LG02"/>
</dbReference>